<evidence type="ECO:0000313" key="6">
    <source>
        <dbReference type="EMBL" id="MBO0440843.1"/>
    </source>
</evidence>
<dbReference type="Proteomes" id="UP000664632">
    <property type="component" value="Unassembled WGS sequence"/>
</dbReference>
<evidence type="ECO:0000256" key="3">
    <source>
        <dbReference type="ARBA" id="ARBA00022840"/>
    </source>
</evidence>
<feature type="region of interest" description="Disordered" evidence="4">
    <location>
        <begin position="1"/>
        <end position="30"/>
    </location>
</feature>
<name>A0ABS3H105_9ENTE</name>
<accession>A0ABS3H105</accession>
<dbReference type="Pfam" id="PF05157">
    <property type="entry name" value="MshEN"/>
    <property type="match status" value="1"/>
</dbReference>
<dbReference type="CDD" id="cd01129">
    <property type="entry name" value="PulE-GspE-like"/>
    <property type="match status" value="1"/>
</dbReference>
<dbReference type="Gene3D" id="3.40.50.300">
    <property type="entry name" value="P-loop containing nucleotide triphosphate hydrolases"/>
    <property type="match status" value="1"/>
</dbReference>
<keyword evidence="2" id="KW-0547">Nucleotide-binding</keyword>
<evidence type="ECO:0000256" key="1">
    <source>
        <dbReference type="ARBA" id="ARBA00006611"/>
    </source>
</evidence>
<comment type="similarity">
    <text evidence="1">Belongs to the GSP E family.</text>
</comment>
<dbReference type="InterPro" id="IPR003593">
    <property type="entry name" value="AAA+_ATPase"/>
</dbReference>
<dbReference type="EMBL" id="JAFLWD010000025">
    <property type="protein sequence ID" value="MBO0440843.1"/>
    <property type="molecule type" value="Genomic_DNA"/>
</dbReference>
<sequence>MEEKKVRRRKKVRPTLGERPQPSRSPKNRTIDENDLLAIAVKQGLLRKQQAEEIKEQITSTRSVEKILLDEHYVDENQLMKLQSLQTGIRIIDLFTVERETAVLDLVPKKFAQKHQLFPVKKRKGRLVVAMVNPMAYDVINELRLITGMSAVPYFASSSDISQMITEHYPEDLMLEEWLQDATEDSAIGETQSTNTLLEDDSPIIKLVNSLLQAAVDKKASDIHFDPQKKSLNVRIRVDGELVELNQLPKNVQQAVTSRLKIISSLDITETRLPQDGRAQIQNGRRMVDLRVSVLPTIYGEKVVIRIIDMSSGLRGLDEFNFDKDVLNGIKELLKQPHGIFLVTGPTGSGKSSTLYAALNELNQPNVNIITVEDPVEYQLDGVNQVLVNSDIGLDFAAGLRSILRQDPNVVMVGEIRDAETAEIAIRASMTGHMVLSTLHTNDSIATVSRLIDMGIDSFLVANALTGVLSQRLVRTICPNCKVEEPATIEEIEFLEKNNVYVDHLYRGTGCKKCNMTGFKGRVAIQELFIITPDARLVISRNGEANELAAVAKRNGMKKLLDDGLDKVVRGFTTISEVLKATTNE</sequence>
<dbReference type="InterPro" id="IPR001482">
    <property type="entry name" value="T2SS/T4SS_dom"/>
</dbReference>
<dbReference type="InterPro" id="IPR007831">
    <property type="entry name" value="T2SS_GspE_N"/>
</dbReference>
<reference evidence="6 7" key="1">
    <citation type="submission" date="2021-03" db="EMBL/GenBank/DDBJ databases">
        <title>Enterococcal diversity collection.</title>
        <authorList>
            <person name="Gilmore M.S."/>
            <person name="Schwartzman J."/>
            <person name="Van Tyne D."/>
            <person name="Martin M."/>
            <person name="Earl A.M."/>
            <person name="Manson A.L."/>
            <person name="Straub T."/>
            <person name="Salamzade R."/>
            <person name="Saavedra J."/>
            <person name="Lebreton F."/>
            <person name="Prichula J."/>
            <person name="Schaufler K."/>
            <person name="Gaca A."/>
            <person name="Sgardioli B."/>
            <person name="Wagenaar J."/>
            <person name="Strong T."/>
        </authorList>
    </citation>
    <scope>NUCLEOTIDE SEQUENCE [LARGE SCALE GENOMIC DNA]</scope>
    <source>
        <strain evidence="6 7">DIV0869a</strain>
    </source>
</reference>
<feature type="domain" description="AAA+ ATPase" evidence="5">
    <location>
        <begin position="337"/>
        <end position="458"/>
    </location>
</feature>
<feature type="compositionally biased region" description="Basic residues" evidence="4">
    <location>
        <begin position="1"/>
        <end position="13"/>
    </location>
</feature>
<gene>
    <name evidence="6" type="primary">tadA</name>
    <name evidence="6" type="ORF">JZO69_10755</name>
</gene>
<dbReference type="Gene3D" id="3.30.450.90">
    <property type="match status" value="1"/>
</dbReference>
<dbReference type="InterPro" id="IPR027417">
    <property type="entry name" value="P-loop_NTPase"/>
</dbReference>
<dbReference type="Pfam" id="PF00437">
    <property type="entry name" value="T2SSE"/>
    <property type="match status" value="1"/>
</dbReference>
<evidence type="ECO:0000313" key="7">
    <source>
        <dbReference type="Proteomes" id="UP000664632"/>
    </source>
</evidence>
<dbReference type="SUPFAM" id="SSF160246">
    <property type="entry name" value="EspE N-terminal domain-like"/>
    <property type="match status" value="1"/>
</dbReference>
<protein>
    <submittedName>
        <fullName evidence="6">Flp pilus assembly complex ATPase component TadA</fullName>
    </submittedName>
</protein>
<evidence type="ECO:0000256" key="4">
    <source>
        <dbReference type="SAM" id="MobiDB-lite"/>
    </source>
</evidence>
<dbReference type="PANTHER" id="PTHR30258">
    <property type="entry name" value="TYPE II SECRETION SYSTEM PROTEIN GSPE-RELATED"/>
    <property type="match status" value="1"/>
</dbReference>
<dbReference type="InterPro" id="IPR037257">
    <property type="entry name" value="T2SS_E_N_sf"/>
</dbReference>
<keyword evidence="3" id="KW-0067">ATP-binding</keyword>
<dbReference type="RefSeq" id="WP_207112875.1">
    <property type="nucleotide sequence ID" value="NZ_JAFLWD010000025.1"/>
</dbReference>
<dbReference type="PANTHER" id="PTHR30258:SF2">
    <property type="entry name" value="COMG OPERON PROTEIN 1"/>
    <property type="match status" value="1"/>
</dbReference>
<dbReference type="SMART" id="SM00382">
    <property type="entry name" value="AAA"/>
    <property type="match status" value="1"/>
</dbReference>
<evidence type="ECO:0000256" key="2">
    <source>
        <dbReference type="ARBA" id="ARBA00022741"/>
    </source>
</evidence>
<comment type="caution">
    <text evidence="6">The sequence shown here is derived from an EMBL/GenBank/DDBJ whole genome shotgun (WGS) entry which is preliminary data.</text>
</comment>
<dbReference type="SUPFAM" id="SSF52540">
    <property type="entry name" value="P-loop containing nucleoside triphosphate hydrolases"/>
    <property type="match status" value="1"/>
</dbReference>
<dbReference type="Gene3D" id="3.30.300.160">
    <property type="entry name" value="Type II secretion system, protein E, N-terminal domain"/>
    <property type="match status" value="1"/>
</dbReference>
<evidence type="ECO:0000259" key="5">
    <source>
        <dbReference type="SMART" id="SM00382"/>
    </source>
</evidence>
<proteinExistence type="inferred from homology"/>
<keyword evidence="7" id="KW-1185">Reference proteome</keyword>
<organism evidence="6 7">
    <name type="scientific">Candidatus Enterococcus ikei</name>
    <dbReference type="NCBI Taxonomy" id="2815326"/>
    <lineage>
        <taxon>Bacteria</taxon>
        <taxon>Bacillati</taxon>
        <taxon>Bacillota</taxon>
        <taxon>Bacilli</taxon>
        <taxon>Lactobacillales</taxon>
        <taxon>Enterococcaceae</taxon>
        <taxon>Enterococcus</taxon>
    </lineage>
</organism>